<evidence type="ECO:0000313" key="2">
    <source>
        <dbReference type="Proteomes" id="UP000635996"/>
    </source>
</evidence>
<dbReference type="Proteomes" id="UP000635996">
    <property type="component" value="Unassembled WGS sequence"/>
</dbReference>
<sequence>MRHRWDDLAGELLVRLAAQLQRRMTSDEARARWLAHRNRLLRAAHGRGVDVAKLARRLHLTEGHLRSNVLREGSPAGRRRSRVLDAAERGRWVT</sequence>
<proteinExistence type="predicted"/>
<evidence type="ECO:0000313" key="1">
    <source>
        <dbReference type="EMBL" id="NJP16474.1"/>
    </source>
</evidence>
<organism evidence="1 2">
    <name type="scientific">Streptomyces thermoviolaceus subsp. thermoviolaceus</name>
    <dbReference type="NCBI Taxonomy" id="66860"/>
    <lineage>
        <taxon>Bacteria</taxon>
        <taxon>Bacillati</taxon>
        <taxon>Actinomycetota</taxon>
        <taxon>Actinomycetes</taxon>
        <taxon>Kitasatosporales</taxon>
        <taxon>Streptomycetaceae</taxon>
        <taxon>Streptomyces</taxon>
    </lineage>
</organism>
<keyword evidence="2" id="KW-1185">Reference proteome</keyword>
<name>A0ABX0YZB5_STRTL</name>
<comment type="caution">
    <text evidence="1">The sequence shown here is derived from an EMBL/GenBank/DDBJ whole genome shotgun (WGS) entry which is preliminary data.</text>
</comment>
<dbReference type="RefSeq" id="WP_125500698.1">
    <property type="nucleotide sequence ID" value="NZ_BMVZ01000005.1"/>
</dbReference>
<dbReference type="EMBL" id="JAATEL010000022">
    <property type="protein sequence ID" value="NJP16474.1"/>
    <property type="molecule type" value="Genomic_DNA"/>
</dbReference>
<accession>A0ABX0YZB5</accession>
<gene>
    <name evidence="1" type="ORF">HCJ95_19885</name>
</gene>
<reference evidence="1 2" key="1">
    <citation type="submission" date="2020-03" db="EMBL/GenBank/DDBJ databases">
        <title>WGS of actinomycetes isolated from Thailand.</title>
        <authorList>
            <person name="Thawai C."/>
        </authorList>
    </citation>
    <scope>NUCLEOTIDE SEQUENCE [LARGE SCALE GENOMIC DNA]</scope>
    <source>
        <strain evidence="1 2">NBRC 13905</strain>
    </source>
</reference>
<protein>
    <submittedName>
        <fullName evidence="1">Uncharacterized protein</fullName>
    </submittedName>
</protein>